<name>A0AA38S6I4_9PEZI</name>
<protein>
    <submittedName>
        <fullName evidence="2">Uncharacterized protein</fullName>
    </submittedName>
</protein>
<feature type="compositionally biased region" description="Low complexity" evidence="1">
    <location>
        <begin position="203"/>
        <end position="212"/>
    </location>
</feature>
<feature type="compositionally biased region" description="Polar residues" evidence="1">
    <location>
        <begin position="166"/>
        <end position="176"/>
    </location>
</feature>
<feature type="compositionally biased region" description="Polar residues" evidence="1">
    <location>
        <begin position="31"/>
        <end position="45"/>
    </location>
</feature>
<evidence type="ECO:0000313" key="3">
    <source>
        <dbReference type="Proteomes" id="UP001174691"/>
    </source>
</evidence>
<dbReference type="AlphaFoldDB" id="A0AA38S6I4"/>
<organism evidence="2 3">
    <name type="scientific">Coniochaeta hoffmannii</name>
    <dbReference type="NCBI Taxonomy" id="91930"/>
    <lineage>
        <taxon>Eukaryota</taxon>
        <taxon>Fungi</taxon>
        <taxon>Dikarya</taxon>
        <taxon>Ascomycota</taxon>
        <taxon>Pezizomycotina</taxon>
        <taxon>Sordariomycetes</taxon>
        <taxon>Sordariomycetidae</taxon>
        <taxon>Coniochaetales</taxon>
        <taxon>Coniochaetaceae</taxon>
        <taxon>Coniochaeta</taxon>
    </lineage>
</organism>
<feature type="region of interest" description="Disordered" evidence="1">
    <location>
        <begin position="86"/>
        <end position="244"/>
    </location>
</feature>
<feature type="compositionally biased region" description="Low complexity" evidence="1">
    <location>
        <begin position="180"/>
        <end position="194"/>
    </location>
</feature>
<proteinExistence type="predicted"/>
<accession>A0AA38S6I4</accession>
<evidence type="ECO:0000256" key="1">
    <source>
        <dbReference type="SAM" id="MobiDB-lite"/>
    </source>
</evidence>
<evidence type="ECO:0000313" key="2">
    <source>
        <dbReference type="EMBL" id="KAJ9151584.1"/>
    </source>
</evidence>
<dbReference type="EMBL" id="JANBVN010000062">
    <property type="protein sequence ID" value="KAJ9151584.1"/>
    <property type="molecule type" value="Genomic_DNA"/>
</dbReference>
<comment type="caution">
    <text evidence="2">The sequence shown here is derived from an EMBL/GenBank/DDBJ whole genome shotgun (WGS) entry which is preliminary data.</text>
</comment>
<reference evidence="2" key="1">
    <citation type="submission" date="2022-07" db="EMBL/GenBank/DDBJ databases">
        <title>Fungi with potential for degradation of polypropylene.</title>
        <authorList>
            <person name="Gostincar C."/>
        </authorList>
    </citation>
    <scope>NUCLEOTIDE SEQUENCE</scope>
    <source>
        <strain evidence="2">EXF-13287</strain>
    </source>
</reference>
<sequence>MPHSQHGKDSNTKQRHRRSASHVFKSKQEQPRQALNTSDVSQPPTGNDAPTVKPAAEQQRPWSPWIPGDDGRWFYQGRLKADGSGWEYQFTEGYPPAPRRRDPSLGTAYPAPSQASTYSPPAARAGANFGIETHQPHIDTGDDGAEDSDNGDEEVEIHPQMPPQVPNLTAPVQSQAVILANNNSAPPAAASKAGNGSGSGRQAPAKHAAAGKAGKKLSAIVKADKERRISSRKRIKSWLSEVTP</sequence>
<feature type="region of interest" description="Disordered" evidence="1">
    <location>
        <begin position="1"/>
        <end position="70"/>
    </location>
</feature>
<feature type="compositionally biased region" description="Basic and acidic residues" evidence="1">
    <location>
        <begin position="1"/>
        <end position="12"/>
    </location>
</feature>
<gene>
    <name evidence="2" type="ORF">NKR19_g4842</name>
</gene>
<feature type="compositionally biased region" description="Acidic residues" evidence="1">
    <location>
        <begin position="141"/>
        <end position="155"/>
    </location>
</feature>
<dbReference type="Proteomes" id="UP001174691">
    <property type="component" value="Unassembled WGS sequence"/>
</dbReference>
<keyword evidence="3" id="KW-1185">Reference proteome</keyword>